<evidence type="ECO:0000256" key="3">
    <source>
        <dbReference type="PROSITE-ProRule" id="PRU00221"/>
    </source>
</evidence>
<dbReference type="AlphaFoldDB" id="A0A1V9ZLH3"/>
<protein>
    <submittedName>
        <fullName evidence="5">Uncharacterized protein</fullName>
    </submittedName>
</protein>
<accession>A0A1V9ZLH3</accession>
<dbReference type="EMBL" id="JNBR01000078">
    <property type="protein sequence ID" value="OQR98844.1"/>
    <property type="molecule type" value="Genomic_DNA"/>
</dbReference>
<dbReference type="Gene3D" id="2.130.10.10">
    <property type="entry name" value="YVTN repeat-like/Quinoprotein amine dehydrogenase"/>
    <property type="match status" value="3"/>
</dbReference>
<dbReference type="InterPro" id="IPR006594">
    <property type="entry name" value="LisH"/>
</dbReference>
<dbReference type="InterPro" id="IPR040067">
    <property type="entry name" value="WDR47"/>
</dbReference>
<dbReference type="OrthoDB" id="79478at2759"/>
<dbReference type="Pfam" id="PF00400">
    <property type="entry name" value="WD40"/>
    <property type="match status" value="3"/>
</dbReference>
<gene>
    <name evidence="5" type="ORF">ACHHYP_07732</name>
</gene>
<dbReference type="SUPFAM" id="SSF50978">
    <property type="entry name" value="WD40 repeat-like"/>
    <property type="match status" value="1"/>
</dbReference>
<feature type="repeat" description="WD" evidence="3">
    <location>
        <begin position="532"/>
        <end position="562"/>
    </location>
</feature>
<proteinExistence type="predicted"/>
<keyword evidence="2" id="KW-0677">Repeat</keyword>
<feature type="region of interest" description="Disordered" evidence="4">
    <location>
        <begin position="299"/>
        <end position="340"/>
    </location>
</feature>
<feature type="repeat" description="WD" evidence="3">
    <location>
        <begin position="690"/>
        <end position="712"/>
    </location>
</feature>
<dbReference type="PANTHER" id="PTHR19863:SF5">
    <property type="entry name" value="WD REPEAT-CONTAINING PROTEIN 47"/>
    <property type="match status" value="1"/>
</dbReference>
<dbReference type="Proteomes" id="UP000243579">
    <property type="component" value="Unassembled WGS sequence"/>
</dbReference>
<dbReference type="PROSITE" id="PS50082">
    <property type="entry name" value="WD_REPEATS_2"/>
    <property type="match status" value="3"/>
</dbReference>
<feature type="compositionally biased region" description="Polar residues" evidence="4">
    <location>
        <begin position="308"/>
        <end position="327"/>
    </location>
</feature>
<feature type="region of interest" description="Disordered" evidence="4">
    <location>
        <begin position="369"/>
        <end position="399"/>
    </location>
</feature>
<dbReference type="PROSITE" id="PS50294">
    <property type="entry name" value="WD_REPEATS_REGION"/>
    <property type="match status" value="1"/>
</dbReference>
<dbReference type="InterPro" id="IPR036322">
    <property type="entry name" value="WD40_repeat_dom_sf"/>
</dbReference>
<dbReference type="PROSITE" id="PS50896">
    <property type="entry name" value="LISH"/>
    <property type="match status" value="1"/>
</dbReference>
<dbReference type="InterPro" id="IPR019775">
    <property type="entry name" value="WD40_repeat_CS"/>
</dbReference>
<dbReference type="PANTHER" id="PTHR19863">
    <property type="entry name" value="NEMITIN (NEURONAL ENRICHED MAP INTERACTING PROTEIN) HOMOLOG"/>
    <property type="match status" value="1"/>
</dbReference>
<comment type="caution">
    <text evidence="5">The sequence shown here is derived from an EMBL/GenBank/DDBJ whole genome shotgun (WGS) entry which is preliminary data.</text>
</comment>
<evidence type="ECO:0000256" key="4">
    <source>
        <dbReference type="SAM" id="MobiDB-lite"/>
    </source>
</evidence>
<feature type="compositionally biased region" description="Polar residues" evidence="4">
    <location>
        <begin position="370"/>
        <end position="380"/>
    </location>
</feature>
<evidence type="ECO:0000313" key="5">
    <source>
        <dbReference type="EMBL" id="OQR98844.1"/>
    </source>
</evidence>
<feature type="compositionally biased region" description="Pro residues" evidence="4">
    <location>
        <begin position="383"/>
        <end position="399"/>
    </location>
</feature>
<dbReference type="PROSITE" id="PS00678">
    <property type="entry name" value="WD_REPEATS_1"/>
    <property type="match status" value="1"/>
</dbReference>
<reference evidence="5 6" key="1">
    <citation type="journal article" date="2014" name="Genome Biol. Evol.">
        <title>The secreted proteins of Achlya hypogyna and Thraustotheca clavata identify the ancestral oomycete secretome and reveal gene acquisitions by horizontal gene transfer.</title>
        <authorList>
            <person name="Misner I."/>
            <person name="Blouin N."/>
            <person name="Leonard G."/>
            <person name="Richards T.A."/>
            <person name="Lane C.E."/>
        </authorList>
    </citation>
    <scope>NUCLEOTIDE SEQUENCE [LARGE SCALE GENOMIC DNA]</scope>
    <source>
        <strain evidence="5 6">ATCC 48635</strain>
    </source>
</reference>
<organism evidence="5 6">
    <name type="scientific">Achlya hypogyna</name>
    <name type="common">Oomycete</name>
    <name type="synonym">Protoachlya hypogyna</name>
    <dbReference type="NCBI Taxonomy" id="1202772"/>
    <lineage>
        <taxon>Eukaryota</taxon>
        <taxon>Sar</taxon>
        <taxon>Stramenopiles</taxon>
        <taxon>Oomycota</taxon>
        <taxon>Saprolegniomycetes</taxon>
        <taxon>Saprolegniales</taxon>
        <taxon>Achlyaceae</taxon>
        <taxon>Achlya</taxon>
    </lineage>
</organism>
<evidence type="ECO:0000256" key="1">
    <source>
        <dbReference type="ARBA" id="ARBA00022574"/>
    </source>
</evidence>
<feature type="repeat" description="WD" evidence="3">
    <location>
        <begin position="628"/>
        <end position="665"/>
    </location>
</feature>
<name>A0A1V9ZLH3_ACHHY</name>
<evidence type="ECO:0000313" key="6">
    <source>
        <dbReference type="Proteomes" id="UP000243579"/>
    </source>
</evidence>
<sequence length="792" mass="85421">MREDMADHDDILFLIIDYLQRTALFDSASQLQLESGIDPVWLCGPNAAVAQLRTYILQGEFELALELLVPLQAHQPSTFRRVQCTISRQAFLEACINLKPVPARLAWLEPLVGTHEYPSFQGIAFSSKPAFDPALASWKTSQRRLECYTSIVGELRELPPISSNAVIERYQRMPAMHLRTLLHQALQFQASQGNGSQPQALDCLRADATRRPSSTDGLLRLDVRPTPQKSRRLAVALSMEVQRPEKTELLAAFEPPSTKPASSQTQSFERSHVGNQTEAALVHSTCCQTHVSTEAAQTQTTLRKEVSAGSQTLAGGPQLNASSQTRPPASVVHGGSQTPRARFSEVALQTPQPLTINTVVQTVASVTTTHDASTQANSAEPTVPSPIHPLPTAEPVPTPPAPSADFIRLSMTAPAPSAVCRNDMLRLSDGLAHLQQHSAQQLPSPLHRDPAPAAIRPATGYDASPPTAAIVVAETRESQAVRAMQVSHHGKYLLLGTNSRVVRVLNVRDALAAPRRLSSLPPSFLPVVSEHYKHHVSAVYCAAWNTTDTLVATGSNDGVIQVARPFQLDKLTATLYERAVVGPPTNKTKVRALMFPPTSDRSLASIGGYEDDVVRVWDLPSTTVAMHLPGHTGDLLALQYHLPAPHLLLSSAQDCTVRVWDTRSGCCEKLLKLPAPAMSMSCHPLSSMHVASAADDGTVALWDLRGRSSQLATSQLLPAGRGCRPIVEWSPHGAWLLVGGFDGSLLITNGSLGVVASYTAALGDSVVQATWHPTLPAFLTSGATKTVKLWAL</sequence>
<keyword evidence="6" id="KW-1185">Reference proteome</keyword>
<dbReference type="InterPro" id="IPR001680">
    <property type="entry name" value="WD40_rpt"/>
</dbReference>
<dbReference type="InterPro" id="IPR015943">
    <property type="entry name" value="WD40/YVTN_repeat-like_dom_sf"/>
</dbReference>
<keyword evidence="1 3" id="KW-0853">WD repeat</keyword>
<dbReference type="SMART" id="SM00320">
    <property type="entry name" value="WD40"/>
    <property type="match status" value="7"/>
</dbReference>
<evidence type="ECO:0000256" key="2">
    <source>
        <dbReference type="ARBA" id="ARBA00022737"/>
    </source>
</evidence>